<evidence type="ECO:0000313" key="4">
    <source>
        <dbReference type="Proteomes" id="UP000276215"/>
    </source>
</evidence>
<dbReference type="GO" id="GO:0006487">
    <property type="term" value="P:protein N-linked glycosylation"/>
    <property type="evidence" value="ECO:0007669"/>
    <property type="project" value="TreeGrafter"/>
</dbReference>
<dbReference type="GO" id="GO:0046921">
    <property type="term" value="F:alpha-(1-&gt;6)-fucosyltransferase activity"/>
    <property type="evidence" value="ECO:0007669"/>
    <property type="project" value="TreeGrafter"/>
</dbReference>
<keyword evidence="2" id="KW-1133">Transmembrane helix</keyword>
<evidence type="ECO:0000313" key="3">
    <source>
        <dbReference type="EMBL" id="RPA95689.1"/>
    </source>
</evidence>
<name>A0A3N4JBQ3_9PEZI</name>
<reference evidence="3 4" key="1">
    <citation type="journal article" date="2018" name="Nat. Ecol. Evol.">
        <title>Pezizomycetes genomes reveal the molecular basis of ectomycorrhizal truffle lifestyle.</title>
        <authorList>
            <person name="Murat C."/>
            <person name="Payen T."/>
            <person name="Noel B."/>
            <person name="Kuo A."/>
            <person name="Morin E."/>
            <person name="Chen J."/>
            <person name="Kohler A."/>
            <person name="Krizsan K."/>
            <person name="Balestrini R."/>
            <person name="Da Silva C."/>
            <person name="Montanini B."/>
            <person name="Hainaut M."/>
            <person name="Levati E."/>
            <person name="Barry K.W."/>
            <person name="Belfiori B."/>
            <person name="Cichocki N."/>
            <person name="Clum A."/>
            <person name="Dockter R.B."/>
            <person name="Fauchery L."/>
            <person name="Guy J."/>
            <person name="Iotti M."/>
            <person name="Le Tacon F."/>
            <person name="Lindquist E.A."/>
            <person name="Lipzen A."/>
            <person name="Malagnac F."/>
            <person name="Mello A."/>
            <person name="Molinier V."/>
            <person name="Miyauchi S."/>
            <person name="Poulain J."/>
            <person name="Riccioni C."/>
            <person name="Rubini A."/>
            <person name="Sitrit Y."/>
            <person name="Splivallo R."/>
            <person name="Traeger S."/>
            <person name="Wang M."/>
            <person name="Zifcakova L."/>
            <person name="Wipf D."/>
            <person name="Zambonelli A."/>
            <person name="Paolocci F."/>
            <person name="Nowrousian M."/>
            <person name="Ottonello S."/>
            <person name="Baldrian P."/>
            <person name="Spatafora J.W."/>
            <person name="Henrissat B."/>
            <person name="Nagy L.G."/>
            <person name="Aury J.M."/>
            <person name="Wincker P."/>
            <person name="Grigoriev I.V."/>
            <person name="Bonfante P."/>
            <person name="Martin F.M."/>
        </authorList>
    </citation>
    <scope>NUCLEOTIDE SEQUENCE [LARGE SCALE GENOMIC DNA]</scope>
    <source>
        <strain evidence="3 4">120613-1</strain>
    </source>
</reference>
<keyword evidence="4" id="KW-1185">Reference proteome</keyword>
<dbReference type="Proteomes" id="UP000276215">
    <property type="component" value="Unassembled WGS sequence"/>
</dbReference>
<evidence type="ECO:0000256" key="1">
    <source>
        <dbReference type="SAM" id="MobiDB-lite"/>
    </source>
</evidence>
<feature type="transmembrane region" description="Helical" evidence="2">
    <location>
        <begin position="45"/>
        <end position="62"/>
    </location>
</feature>
<proteinExistence type="predicted"/>
<evidence type="ECO:0000256" key="2">
    <source>
        <dbReference type="SAM" id="Phobius"/>
    </source>
</evidence>
<organism evidence="3 4">
    <name type="scientific">Choiromyces venosus 120613-1</name>
    <dbReference type="NCBI Taxonomy" id="1336337"/>
    <lineage>
        <taxon>Eukaryota</taxon>
        <taxon>Fungi</taxon>
        <taxon>Dikarya</taxon>
        <taxon>Ascomycota</taxon>
        <taxon>Pezizomycotina</taxon>
        <taxon>Pezizomycetes</taxon>
        <taxon>Pezizales</taxon>
        <taxon>Tuberaceae</taxon>
        <taxon>Choiromyces</taxon>
    </lineage>
</organism>
<protein>
    <submittedName>
        <fullName evidence="3">Uncharacterized protein</fullName>
    </submittedName>
</protein>
<dbReference type="PANTHER" id="PTHR13132">
    <property type="entry name" value="ALPHA- 1,6 -FUCOSYLTRANSFERASE"/>
    <property type="match status" value="1"/>
</dbReference>
<keyword evidence="2" id="KW-0812">Transmembrane</keyword>
<sequence>MTDGLFKFPRYRSAAEEPFLPQHEKDDEDNNKSPSAGPRLTRGRVFLIALAISSIVWLLLIFQPTSTSTSASNKTDPDSITSVEPTLLDYGEGNQKCTWKLPADLGGLLQPHVYGEMCRAARRASDAAAGHGRHVHHGYYWLDKHFLSPQVEDAVTLTGVCERSLTYMLDSSDQGLGRMLLGLWSAYGLAVSENRTFFVDDSRWAWGKYSTYFLPPKPACRSPPPNLVVPCPNQVPHLLVAHSTTTFTFGHAFTDFFEDGGKMRVQRQHKIFALARAGYESLFRLRLAGADEEAVEVRKKQLEGENGNGQILAVQIRRGDGKDKAFEWRETGHVPTSHYAHLVSTALASAVGNTTVLLTSDSADVYSLQEFGTYTPAQTSAPGYSRIPGGWNRVSFQALSANMTDAVVDLAREYFRDVKIVGETAGKVFCGGNGNTCRVLAVVMGWRKAVEEEGWVNVDDGRGWFGVDW</sequence>
<dbReference type="AlphaFoldDB" id="A0A3N4JBQ3"/>
<dbReference type="EMBL" id="ML120422">
    <property type="protein sequence ID" value="RPA95689.1"/>
    <property type="molecule type" value="Genomic_DNA"/>
</dbReference>
<gene>
    <name evidence="3" type="ORF">L873DRAFT_1837066</name>
</gene>
<accession>A0A3N4JBQ3</accession>
<dbReference type="OrthoDB" id="2392789at2759"/>
<dbReference type="PANTHER" id="PTHR13132:SF29">
    <property type="entry name" value="ALPHA-(1,6)-FUCOSYLTRANSFERASE"/>
    <property type="match status" value="1"/>
</dbReference>
<keyword evidence="2" id="KW-0472">Membrane</keyword>
<feature type="region of interest" description="Disordered" evidence="1">
    <location>
        <begin position="17"/>
        <end position="37"/>
    </location>
</feature>